<dbReference type="SUPFAM" id="SSF88946">
    <property type="entry name" value="Sigma2 domain of RNA polymerase sigma factors"/>
    <property type="match status" value="1"/>
</dbReference>
<evidence type="ECO:0000313" key="1">
    <source>
        <dbReference type="EMBL" id="MPL91550.1"/>
    </source>
</evidence>
<dbReference type="GO" id="GO:0006352">
    <property type="term" value="P:DNA-templated transcription initiation"/>
    <property type="evidence" value="ECO:0007669"/>
    <property type="project" value="InterPro"/>
</dbReference>
<organism evidence="1">
    <name type="scientific">bioreactor metagenome</name>
    <dbReference type="NCBI Taxonomy" id="1076179"/>
    <lineage>
        <taxon>unclassified sequences</taxon>
        <taxon>metagenomes</taxon>
        <taxon>ecological metagenomes</taxon>
    </lineage>
</organism>
<sequence length="184" mass="21659">MKQKIYISSKNIEIDELYYKHRKSFIAFARTSFSNISIEDIEEIYNDSFMVLIEKLQNDNDFKLTCSVQTYINQVGKNKICDKYKKRCIETNPIDENLMSNLKSICSDINNDEDIDCEIILNCIEDQPSPCKDILISYYWDNLSMKEIANIYNYNSPDVAKQQKSRCFAKIKEVIKEALKNKRK</sequence>
<dbReference type="InterPro" id="IPR013325">
    <property type="entry name" value="RNA_pol_sigma_r2"/>
</dbReference>
<reference evidence="1" key="1">
    <citation type="submission" date="2019-08" db="EMBL/GenBank/DDBJ databases">
        <authorList>
            <person name="Kucharzyk K."/>
            <person name="Murdoch R.W."/>
            <person name="Higgins S."/>
            <person name="Loffler F."/>
        </authorList>
    </citation>
    <scope>NUCLEOTIDE SEQUENCE</scope>
</reference>
<dbReference type="Gene3D" id="1.10.1740.10">
    <property type="match status" value="1"/>
</dbReference>
<dbReference type="EMBL" id="VSSQ01000332">
    <property type="protein sequence ID" value="MPL91550.1"/>
    <property type="molecule type" value="Genomic_DNA"/>
</dbReference>
<name>A0A644VK13_9ZZZZ</name>
<dbReference type="InterPro" id="IPR013324">
    <property type="entry name" value="RNA_pol_sigma_r3/r4-like"/>
</dbReference>
<evidence type="ECO:0008006" key="2">
    <source>
        <dbReference type="Google" id="ProtNLM"/>
    </source>
</evidence>
<comment type="caution">
    <text evidence="1">The sequence shown here is derived from an EMBL/GenBank/DDBJ whole genome shotgun (WGS) entry which is preliminary data.</text>
</comment>
<accession>A0A644VK13</accession>
<dbReference type="GO" id="GO:0003700">
    <property type="term" value="F:DNA-binding transcription factor activity"/>
    <property type="evidence" value="ECO:0007669"/>
    <property type="project" value="InterPro"/>
</dbReference>
<gene>
    <name evidence="1" type="ORF">SDC9_37625</name>
</gene>
<dbReference type="InterPro" id="IPR014284">
    <property type="entry name" value="RNA_pol_sigma-70_dom"/>
</dbReference>
<dbReference type="NCBIfam" id="TIGR02937">
    <property type="entry name" value="sigma70-ECF"/>
    <property type="match status" value="1"/>
</dbReference>
<protein>
    <recommendedName>
        <fullName evidence="2">RNA polymerase sigma-70 region 2 domain-containing protein</fullName>
    </recommendedName>
</protein>
<dbReference type="AlphaFoldDB" id="A0A644VK13"/>
<proteinExistence type="predicted"/>
<dbReference type="SUPFAM" id="SSF88659">
    <property type="entry name" value="Sigma3 and sigma4 domains of RNA polymerase sigma factors"/>
    <property type="match status" value="1"/>
</dbReference>